<evidence type="ECO:0000256" key="6">
    <source>
        <dbReference type="SAM" id="Phobius"/>
    </source>
</evidence>
<evidence type="ECO:0000313" key="8">
    <source>
        <dbReference type="Proteomes" id="UP001497444"/>
    </source>
</evidence>
<evidence type="ECO:0000256" key="4">
    <source>
        <dbReference type="ARBA" id="ARBA00023136"/>
    </source>
</evidence>
<accession>A0ABP0WJF2</accession>
<evidence type="ECO:0000256" key="2">
    <source>
        <dbReference type="ARBA" id="ARBA00022676"/>
    </source>
</evidence>
<protein>
    <recommendedName>
        <fullName evidence="9">Glycosyl transferase</fullName>
    </recommendedName>
</protein>
<sequence length="377" mass="44272">MKKNPPFIFFLLIFSSFSFIFSLFTCFLLFFYVLLFLHVSLLPTRSFFIFSLSVCSRIFFQCSSLSPCFLATRKNVFKTYESLPSDMPDEVLLWRASMQALRPGIPFERNLKIAFMFLSVGPLPLAPLWEQFFRGHEHLYSIYVHAHPGFVPKTPRSSVFYGRYILSQEVRWGEISVIDAERRLLGNALLDFSNERFVLLSETCAPMFNFTFVYDYLIMSQYSFTAIYDEIGPQGRGRYLPNMMPEISQDQWRKGGQWFELQRKHAIAIVSDIKYYPKLRDYCKPHCYIDEHYVQTMMFIEFPREMANRSLTYVDWSRGGPHPAMFGKEDVTLEFLDRIRKDQKCGDIGQPDHACYLFARKFSPGSLEPLLKLLHFS</sequence>
<evidence type="ECO:0000256" key="5">
    <source>
        <dbReference type="ARBA" id="ARBA00023180"/>
    </source>
</evidence>
<dbReference type="Pfam" id="PF02485">
    <property type="entry name" value="Branch"/>
    <property type="match status" value="1"/>
</dbReference>
<keyword evidence="2" id="KW-0328">Glycosyltransferase</keyword>
<keyword evidence="4 6" id="KW-0472">Membrane</keyword>
<dbReference type="Proteomes" id="UP001497444">
    <property type="component" value="Chromosome 18"/>
</dbReference>
<keyword evidence="8" id="KW-1185">Reference proteome</keyword>
<evidence type="ECO:0000256" key="3">
    <source>
        <dbReference type="ARBA" id="ARBA00022679"/>
    </source>
</evidence>
<keyword evidence="6" id="KW-0812">Transmembrane</keyword>
<dbReference type="InterPro" id="IPR003406">
    <property type="entry name" value="Glyco_trans_14"/>
</dbReference>
<evidence type="ECO:0008006" key="9">
    <source>
        <dbReference type="Google" id="ProtNLM"/>
    </source>
</evidence>
<dbReference type="PANTHER" id="PTHR31042">
    <property type="entry name" value="CORE-2/I-BRANCHING BETA-1,6-N-ACETYLGLUCOSAMINYLTRANSFERASE FAMILY PROTEIN-RELATED"/>
    <property type="match status" value="1"/>
</dbReference>
<keyword evidence="3" id="KW-0808">Transferase</keyword>
<dbReference type="PANTHER" id="PTHR31042:SF8">
    <property type="entry name" value="CORE-2_I-BRANCHING BETA-1,6-N-ACETYLGLUCOSAMINYLTRANSFERASE FAMILY PROTEIN"/>
    <property type="match status" value="1"/>
</dbReference>
<keyword evidence="6" id="KW-1133">Transmembrane helix</keyword>
<organism evidence="7 8">
    <name type="scientific">Sphagnum jensenii</name>
    <dbReference type="NCBI Taxonomy" id="128206"/>
    <lineage>
        <taxon>Eukaryota</taxon>
        <taxon>Viridiplantae</taxon>
        <taxon>Streptophyta</taxon>
        <taxon>Embryophyta</taxon>
        <taxon>Bryophyta</taxon>
        <taxon>Sphagnophytina</taxon>
        <taxon>Sphagnopsida</taxon>
        <taxon>Sphagnales</taxon>
        <taxon>Sphagnaceae</taxon>
        <taxon>Sphagnum</taxon>
    </lineage>
</organism>
<feature type="transmembrane region" description="Helical" evidence="6">
    <location>
        <begin position="7"/>
        <end position="35"/>
    </location>
</feature>
<name>A0ABP0WJF2_9BRYO</name>
<keyword evidence="5" id="KW-0325">Glycoprotein</keyword>
<dbReference type="InterPro" id="IPR044174">
    <property type="entry name" value="BC10-like"/>
</dbReference>
<evidence type="ECO:0000313" key="7">
    <source>
        <dbReference type="EMBL" id="CAK9266552.1"/>
    </source>
</evidence>
<comment type="subcellular location">
    <subcellularLocation>
        <location evidence="1">Membrane</location>
        <topology evidence="1">Single-pass type II membrane protein</topology>
    </subcellularLocation>
</comment>
<reference evidence="7" key="1">
    <citation type="submission" date="2024-02" db="EMBL/GenBank/DDBJ databases">
        <authorList>
            <consortium name="ELIXIR-Norway"/>
            <consortium name="Elixir Norway"/>
        </authorList>
    </citation>
    <scope>NUCLEOTIDE SEQUENCE</scope>
</reference>
<proteinExistence type="predicted"/>
<gene>
    <name evidence="7" type="ORF">CSSPJE1EN1_LOCUS12030</name>
</gene>
<evidence type="ECO:0000256" key="1">
    <source>
        <dbReference type="ARBA" id="ARBA00004606"/>
    </source>
</evidence>
<dbReference type="EMBL" id="OZ020113">
    <property type="protein sequence ID" value="CAK9266552.1"/>
    <property type="molecule type" value="Genomic_DNA"/>
</dbReference>